<name>A0AA51UEX2_9EURY</name>
<evidence type="ECO:0000313" key="3">
    <source>
        <dbReference type="Proteomes" id="UP001183006"/>
    </source>
</evidence>
<dbReference type="EMBL" id="CP133594">
    <property type="protein sequence ID" value="WMW21880.1"/>
    <property type="molecule type" value="Genomic_DNA"/>
</dbReference>
<dbReference type="GeneID" id="84230665"/>
<dbReference type="AlphaFoldDB" id="A0AA51UEX2"/>
<evidence type="ECO:0000256" key="1">
    <source>
        <dbReference type="SAM" id="Phobius"/>
    </source>
</evidence>
<organism evidence="2 3">
    <name type="scientific">Methanolobus mangrovi</name>
    <dbReference type="NCBI Taxonomy" id="3072977"/>
    <lineage>
        <taxon>Archaea</taxon>
        <taxon>Methanobacteriati</taxon>
        <taxon>Methanobacteriota</taxon>
        <taxon>Stenosarchaea group</taxon>
        <taxon>Methanomicrobia</taxon>
        <taxon>Methanosarcinales</taxon>
        <taxon>Methanosarcinaceae</taxon>
        <taxon>Methanolobus</taxon>
    </lineage>
</organism>
<evidence type="ECO:0000313" key="2">
    <source>
        <dbReference type="EMBL" id="WMW21880.1"/>
    </source>
</evidence>
<sequence length="245" mass="27006">MLNDSTTRTIFMAILLLSCTVTNAYASMFELEIVPISKIKEDPTVYDSTMAYRKISVIGNISELTKQSAILVDGQDSLKIDISRIELFDGFNINDQIMTTGEFIYEPVGESTLMPTYVLHYPIEDMGLVNISSIVSDPADHNGRYMTVVGNVSSREMSMGRYTITIVDSENNAMKIYYYGSTELGIGDDIKAFGLYNGNALHSESMTRNKSPLSITTLVPGFSSIMGAVAILSLALLLKSKQRND</sequence>
<dbReference type="Proteomes" id="UP001183006">
    <property type="component" value="Chromosome"/>
</dbReference>
<reference evidence="2" key="1">
    <citation type="submission" date="2023-08" db="EMBL/GenBank/DDBJ databases">
        <title>Methanolobus mangrovi sp. nov. and Methanolobus sediminis sp. nov, two novel methylotrophic methanogens isolated from mangrove sediments in China.</title>
        <authorList>
            <person name="Zhou J."/>
        </authorList>
    </citation>
    <scope>NUCLEOTIDE SEQUENCE</scope>
    <source>
        <strain evidence="2">FTZ2</strain>
    </source>
</reference>
<dbReference type="RefSeq" id="WP_309307673.1">
    <property type="nucleotide sequence ID" value="NZ_CP133594.1"/>
</dbReference>
<proteinExistence type="predicted"/>
<keyword evidence="3" id="KW-1185">Reference proteome</keyword>
<accession>A0AA51UEX2</accession>
<dbReference type="KEGG" id="mmav:RE476_10950"/>
<gene>
    <name evidence="2" type="ORF">RE476_10950</name>
</gene>
<keyword evidence="1" id="KW-1133">Transmembrane helix</keyword>
<keyword evidence="1" id="KW-0472">Membrane</keyword>
<keyword evidence="1" id="KW-0812">Transmembrane</keyword>
<feature type="transmembrane region" description="Helical" evidence="1">
    <location>
        <begin position="218"/>
        <end position="238"/>
    </location>
</feature>
<protein>
    <submittedName>
        <fullName evidence="2">Uncharacterized protein</fullName>
    </submittedName>
</protein>